<dbReference type="GO" id="GO:0005886">
    <property type="term" value="C:plasma membrane"/>
    <property type="evidence" value="ECO:0007669"/>
    <property type="project" value="UniProtKB-SubCell"/>
</dbReference>
<evidence type="ECO:0000313" key="9">
    <source>
        <dbReference type="Proteomes" id="UP000239485"/>
    </source>
</evidence>
<evidence type="ECO:0000259" key="7">
    <source>
        <dbReference type="Pfam" id="PF12696"/>
    </source>
</evidence>
<dbReference type="RefSeq" id="WP_104434035.1">
    <property type="nucleotide sequence ID" value="NZ_PTJD01000011.1"/>
</dbReference>
<feature type="transmembrane region" description="Helical" evidence="6">
    <location>
        <begin position="72"/>
        <end position="93"/>
    </location>
</feature>
<name>A0A2S6IG51_9ACTN</name>
<keyword evidence="5 6" id="KW-0472">Membrane</keyword>
<dbReference type="EMBL" id="PTJD01000011">
    <property type="protein sequence ID" value="PPK93166.1"/>
    <property type="molecule type" value="Genomic_DNA"/>
</dbReference>
<keyword evidence="9" id="KW-1185">Reference proteome</keyword>
<reference evidence="8 9" key="1">
    <citation type="submission" date="2018-02" db="EMBL/GenBank/DDBJ databases">
        <title>Genomic Encyclopedia of Archaeal and Bacterial Type Strains, Phase II (KMG-II): from individual species to whole genera.</title>
        <authorList>
            <person name="Goeker M."/>
        </authorList>
    </citation>
    <scope>NUCLEOTIDE SEQUENCE [LARGE SCALE GENOMIC DNA]</scope>
    <source>
        <strain evidence="8 9">DSM 22857</strain>
    </source>
</reference>
<dbReference type="InterPro" id="IPR027417">
    <property type="entry name" value="P-loop_NTPase"/>
</dbReference>
<sequence length="582" mass="60978">MSATGRGERAGLEPQTLLLAVGLAAAVTVTAAVNVPLRLAAALAGAPADLPANPFELTLAVLTGRVAWPATATWLLAASAVLLALTAGAAVTGTRRARGSRTRVDRAAPRMGRGRDLASLTARGAAGTAARLGVQGSPGLPVAVTIPGGQVLHSSWEDVSVDIWGPRTGKTTCRAIPAILAAPGAVLATSNKRDIVDATRDPRAAGGEVWVFDPQGIADEPPRWWWNPLSYVTDEVRASVLAELFATASREPGARTDAFFDPAGRELLAGLLLAAALDARPLDQVYLWLTDPTDDEPADVLRRHDFALSAAAVAEVVNSPEKQRAGVYGTAKQSVAFLTNRQALRWVVPDGPADGRRQFDPHAFVRTRSTLYSLSREGGGSAGPLVTALTVAVTEAAEDLAKRSPGGRLPVPMVAVLDEAANVCRWRDLPNLYSHYGSRGICIMTILQSWSQGVEVWGREGMRKLWSAANVRVYGGGVAEVEFLSELSQLIGDTEVSAVSVSRGKGGRSVSRSTRRERILDVADLGSLPRGRAVVIASGAPPTLARTLPWSEGPHAAAVAASISAHDPAARHPGGAPDGVRR</sequence>
<dbReference type="CDD" id="cd01127">
    <property type="entry name" value="TrwB_TraG_TraD_VirD4"/>
    <property type="match status" value="1"/>
</dbReference>
<keyword evidence="4 6" id="KW-1133">Transmembrane helix</keyword>
<comment type="subcellular location">
    <subcellularLocation>
        <location evidence="1">Cell membrane</location>
        <topology evidence="1">Multi-pass membrane protein</topology>
    </subcellularLocation>
</comment>
<dbReference type="Gene3D" id="3.40.50.300">
    <property type="entry name" value="P-loop containing nucleotide triphosphate hydrolases"/>
    <property type="match status" value="1"/>
</dbReference>
<feature type="domain" description="TraD/TraG TraM recognition site" evidence="7">
    <location>
        <begin position="412"/>
        <end position="530"/>
    </location>
</feature>
<dbReference type="AlphaFoldDB" id="A0A2S6IG51"/>
<gene>
    <name evidence="8" type="ORF">CLV92_11183</name>
</gene>
<evidence type="ECO:0000313" key="8">
    <source>
        <dbReference type="EMBL" id="PPK93166.1"/>
    </source>
</evidence>
<proteinExistence type="predicted"/>
<keyword evidence="3 6" id="KW-0812">Transmembrane</keyword>
<dbReference type="PANTHER" id="PTHR37937">
    <property type="entry name" value="CONJUGATIVE TRANSFER: DNA TRANSPORT"/>
    <property type="match status" value="1"/>
</dbReference>
<evidence type="ECO:0000256" key="5">
    <source>
        <dbReference type="ARBA" id="ARBA00023136"/>
    </source>
</evidence>
<dbReference type="SUPFAM" id="SSF52540">
    <property type="entry name" value="P-loop containing nucleoside triphosphate hydrolases"/>
    <property type="match status" value="1"/>
</dbReference>
<evidence type="ECO:0000256" key="6">
    <source>
        <dbReference type="SAM" id="Phobius"/>
    </source>
</evidence>
<keyword evidence="2" id="KW-1003">Cell membrane</keyword>
<evidence type="ECO:0000256" key="1">
    <source>
        <dbReference type="ARBA" id="ARBA00004651"/>
    </source>
</evidence>
<evidence type="ECO:0000256" key="2">
    <source>
        <dbReference type="ARBA" id="ARBA00022475"/>
    </source>
</evidence>
<evidence type="ECO:0000256" key="4">
    <source>
        <dbReference type="ARBA" id="ARBA00022989"/>
    </source>
</evidence>
<dbReference type="InterPro" id="IPR032689">
    <property type="entry name" value="TraG-D_C"/>
</dbReference>
<comment type="caution">
    <text evidence="8">The sequence shown here is derived from an EMBL/GenBank/DDBJ whole genome shotgun (WGS) entry which is preliminary data.</text>
</comment>
<dbReference type="Proteomes" id="UP000239485">
    <property type="component" value="Unassembled WGS sequence"/>
</dbReference>
<accession>A0A2S6IG51</accession>
<protein>
    <submittedName>
        <fullName evidence="8">TraM-binding TraD/TraG-like protein</fullName>
    </submittedName>
</protein>
<evidence type="ECO:0000256" key="3">
    <source>
        <dbReference type="ARBA" id="ARBA00022692"/>
    </source>
</evidence>
<dbReference type="InterPro" id="IPR051539">
    <property type="entry name" value="T4SS-coupling_protein"/>
</dbReference>
<dbReference type="Pfam" id="PF12696">
    <property type="entry name" value="TraG-D_C"/>
    <property type="match status" value="1"/>
</dbReference>
<dbReference type="OrthoDB" id="226701at2"/>
<dbReference type="PANTHER" id="PTHR37937:SF1">
    <property type="entry name" value="CONJUGATIVE TRANSFER: DNA TRANSPORT"/>
    <property type="match status" value="1"/>
</dbReference>
<organism evidence="8 9">
    <name type="scientific">Kineococcus xinjiangensis</name>
    <dbReference type="NCBI Taxonomy" id="512762"/>
    <lineage>
        <taxon>Bacteria</taxon>
        <taxon>Bacillati</taxon>
        <taxon>Actinomycetota</taxon>
        <taxon>Actinomycetes</taxon>
        <taxon>Kineosporiales</taxon>
        <taxon>Kineosporiaceae</taxon>
        <taxon>Kineococcus</taxon>
    </lineage>
</organism>